<gene>
    <name evidence="8" type="ORF">SD71_06300</name>
</gene>
<keyword evidence="3" id="KW-1003">Cell membrane</keyword>
<feature type="transmembrane region" description="Helical" evidence="7">
    <location>
        <begin position="236"/>
        <end position="255"/>
    </location>
</feature>
<comment type="caution">
    <text evidence="8">The sequence shown here is derived from an EMBL/GenBank/DDBJ whole genome shotgun (WGS) entry which is preliminary data.</text>
</comment>
<feature type="transmembrane region" description="Helical" evidence="7">
    <location>
        <begin position="57"/>
        <end position="78"/>
    </location>
</feature>
<evidence type="ECO:0000256" key="1">
    <source>
        <dbReference type="ARBA" id="ARBA00004651"/>
    </source>
</evidence>
<keyword evidence="5 7" id="KW-1133">Transmembrane helix</keyword>
<feature type="transmembrane region" description="Helical" evidence="7">
    <location>
        <begin position="6"/>
        <end position="36"/>
    </location>
</feature>
<feature type="transmembrane region" description="Helical" evidence="7">
    <location>
        <begin position="165"/>
        <end position="183"/>
    </location>
</feature>
<feature type="transmembrane region" description="Helical" evidence="7">
    <location>
        <begin position="267"/>
        <end position="288"/>
    </location>
</feature>
<comment type="subcellular location">
    <subcellularLocation>
        <location evidence="1">Cell membrane</location>
        <topology evidence="1">Multi-pass membrane protein</topology>
    </subcellularLocation>
</comment>
<feature type="transmembrane region" description="Helical" evidence="7">
    <location>
        <begin position="84"/>
        <end position="107"/>
    </location>
</feature>
<accession>A0ABR5A6G5</accession>
<feature type="transmembrane region" description="Helical" evidence="7">
    <location>
        <begin position="119"/>
        <end position="145"/>
    </location>
</feature>
<organism evidence="8 9">
    <name type="scientific">Cohnella kolymensis</name>
    <dbReference type="NCBI Taxonomy" id="1590652"/>
    <lineage>
        <taxon>Bacteria</taxon>
        <taxon>Bacillati</taxon>
        <taxon>Bacillota</taxon>
        <taxon>Bacilli</taxon>
        <taxon>Bacillales</taxon>
        <taxon>Paenibacillaceae</taxon>
        <taxon>Cohnella</taxon>
    </lineage>
</organism>
<proteinExistence type="inferred from homology"/>
<protein>
    <submittedName>
        <fullName evidence="8">Membrane protein</fullName>
    </submittedName>
</protein>
<keyword evidence="6 7" id="KW-0472">Membrane</keyword>
<evidence type="ECO:0000256" key="5">
    <source>
        <dbReference type="ARBA" id="ARBA00022989"/>
    </source>
</evidence>
<dbReference type="InterPro" id="IPR003317">
    <property type="entry name" value="Cyt-d_oxidase_su2"/>
</dbReference>
<evidence type="ECO:0000256" key="3">
    <source>
        <dbReference type="ARBA" id="ARBA00022475"/>
    </source>
</evidence>
<feature type="transmembrane region" description="Helical" evidence="7">
    <location>
        <begin position="203"/>
        <end position="221"/>
    </location>
</feature>
<feature type="transmembrane region" description="Helical" evidence="7">
    <location>
        <begin position="308"/>
        <end position="333"/>
    </location>
</feature>
<dbReference type="EMBL" id="JXAL01000006">
    <property type="protein sequence ID" value="KIL36624.1"/>
    <property type="molecule type" value="Genomic_DNA"/>
</dbReference>
<keyword evidence="4 7" id="KW-0812">Transmembrane</keyword>
<keyword evidence="9" id="KW-1185">Reference proteome</keyword>
<evidence type="ECO:0000256" key="6">
    <source>
        <dbReference type="ARBA" id="ARBA00023136"/>
    </source>
</evidence>
<dbReference type="Proteomes" id="UP000054526">
    <property type="component" value="Unassembled WGS sequence"/>
</dbReference>
<name>A0ABR5A6G5_9BACL</name>
<dbReference type="RefSeq" id="WP_041061111.1">
    <property type="nucleotide sequence ID" value="NZ_JXAL01000006.1"/>
</dbReference>
<sequence length="343" mass="38163">MNEPEIGIAVVWVFLFGYAILGSIDLGAGYWSMIYGGERENRPAQTANRYLSPTWELTNTFLVLLVVATIGLFPHAAALLGSVLLLPVGLVLLLLTIRSAMMVFAYSSSAQRFIRVLRIVSGVTGVLIPGLLLSVLPVTLGGFISMENGYPQLEFARLFTRPTEYAHLGFGLSSELFLSSIFLADYAREGGDEPTSRVFRRQAMTFGPIAFAFGAMAVITMEPEAQWIVNRIQERWPYFLLSLIVFIVSYLLLSWPRPGGRNGYIRAAVIGVVLQYAIASLAYGTAHMPYIVYPLMTVYEGATNPSMFWWLLTGYAIMAAVLFPGFVLFWRLFLKDKRYVGTK</sequence>
<evidence type="ECO:0000313" key="9">
    <source>
        <dbReference type="Proteomes" id="UP000054526"/>
    </source>
</evidence>
<evidence type="ECO:0000256" key="7">
    <source>
        <dbReference type="SAM" id="Phobius"/>
    </source>
</evidence>
<evidence type="ECO:0000256" key="4">
    <source>
        <dbReference type="ARBA" id="ARBA00022692"/>
    </source>
</evidence>
<evidence type="ECO:0000256" key="2">
    <source>
        <dbReference type="ARBA" id="ARBA00007543"/>
    </source>
</evidence>
<evidence type="ECO:0000313" key="8">
    <source>
        <dbReference type="EMBL" id="KIL36624.1"/>
    </source>
</evidence>
<comment type="similarity">
    <text evidence="2">Belongs to the cytochrome ubiquinol oxidase subunit 2 family.</text>
</comment>
<reference evidence="8 9" key="1">
    <citation type="submission" date="2014-12" db="EMBL/GenBank/DDBJ databases">
        <title>Draft genome sequence of Cohnella kolymensis strain B-2846.</title>
        <authorList>
            <person name="Karlyshev A.V."/>
            <person name="Kudryashova E.B."/>
        </authorList>
    </citation>
    <scope>NUCLEOTIDE SEQUENCE [LARGE SCALE GENOMIC DNA]</scope>
    <source>
        <strain evidence="8 9">VKM B-2846</strain>
    </source>
</reference>
<dbReference type="Pfam" id="PF02322">
    <property type="entry name" value="Cyt_bd_oxida_II"/>
    <property type="match status" value="1"/>
</dbReference>